<protein>
    <recommendedName>
        <fullName evidence="7">C2H2-type domain-containing protein</fullName>
    </recommendedName>
</protein>
<dbReference type="RefSeq" id="XP_050517661.1">
    <property type="nucleotide sequence ID" value="XM_050661704.1"/>
</dbReference>
<evidence type="ECO:0000256" key="5">
    <source>
        <dbReference type="PROSITE-ProRule" id="PRU00042"/>
    </source>
</evidence>
<dbReference type="SUPFAM" id="SSF57667">
    <property type="entry name" value="beta-beta-alpha zinc fingers"/>
    <property type="match status" value="3"/>
</dbReference>
<accession>A0ABM5L5E4</accession>
<dbReference type="PANTHER" id="PTHR14196">
    <property type="entry name" value="ODD-SKIPPED - RELATED"/>
    <property type="match status" value="1"/>
</dbReference>
<evidence type="ECO:0000256" key="1">
    <source>
        <dbReference type="ARBA" id="ARBA00022723"/>
    </source>
</evidence>
<keyword evidence="9" id="KW-1185">Reference proteome</keyword>
<evidence type="ECO:0000256" key="6">
    <source>
        <dbReference type="SAM" id="MobiDB-lite"/>
    </source>
</evidence>
<dbReference type="PANTHER" id="PTHR14196:SF12">
    <property type="entry name" value="ZINC FINGER PROTEIN 208-LIKE"/>
    <property type="match status" value="1"/>
</dbReference>
<reference evidence="8" key="1">
    <citation type="submission" date="2025-05" db="UniProtKB">
        <authorList>
            <consortium name="EnsemblMetazoa"/>
        </authorList>
    </citation>
    <scope>IDENTIFICATION</scope>
</reference>
<sequence length="257" mass="29849">MDIKVEIIKEEIEECDTGFTSADVRYMQSELSTEIDIKDVEDVKTETQEDDSGFSQINNKMETKQTSPKHPCQKGEQTSQHAEEIILNKSEKVQIGQKRYKCEICFKTLTTAGSLKIHFRTHTGENLHKCEICLKTFTIASNLKTHLQIHTGEKPHKCEVCFKTFTTAGHLKAHLRIHTGEKHYKCEICFKQFTTAREVKIHFRTHTGEKPHKCEVCFKTFTTVFPKSTIKWKLNKHHLNIHAKKKNKQVNMLKKSY</sequence>
<dbReference type="GeneID" id="126892201"/>
<feature type="domain" description="C2H2-type" evidence="7">
    <location>
        <begin position="184"/>
        <end position="211"/>
    </location>
</feature>
<evidence type="ECO:0000256" key="4">
    <source>
        <dbReference type="ARBA" id="ARBA00022833"/>
    </source>
</evidence>
<evidence type="ECO:0000256" key="3">
    <source>
        <dbReference type="ARBA" id="ARBA00022771"/>
    </source>
</evidence>
<organism evidence="8 9">
    <name type="scientific">Diabrotica virgifera virgifera</name>
    <name type="common">western corn rootworm</name>
    <dbReference type="NCBI Taxonomy" id="50390"/>
    <lineage>
        <taxon>Eukaryota</taxon>
        <taxon>Metazoa</taxon>
        <taxon>Ecdysozoa</taxon>
        <taxon>Arthropoda</taxon>
        <taxon>Hexapoda</taxon>
        <taxon>Insecta</taxon>
        <taxon>Pterygota</taxon>
        <taxon>Neoptera</taxon>
        <taxon>Endopterygota</taxon>
        <taxon>Coleoptera</taxon>
        <taxon>Polyphaga</taxon>
        <taxon>Cucujiformia</taxon>
        <taxon>Chrysomeloidea</taxon>
        <taxon>Chrysomelidae</taxon>
        <taxon>Galerucinae</taxon>
        <taxon>Diabroticina</taxon>
        <taxon>Diabroticites</taxon>
        <taxon>Diabrotica</taxon>
    </lineage>
</organism>
<feature type="domain" description="C2H2-type" evidence="7">
    <location>
        <begin position="128"/>
        <end position="155"/>
    </location>
</feature>
<evidence type="ECO:0000313" key="9">
    <source>
        <dbReference type="Proteomes" id="UP001652700"/>
    </source>
</evidence>
<dbReference type="SMART" id="SM00355">
    <property type="entry name" value="ZnF_C2H2"/>
    <property type="match status" value="5"/>
</dbReference>
<evidence type="ECO:0000256" key="2">
    <source>
        <dbReference type="ARBA" id="ARBA00022737"/>
    </source>
</evidence>
<keyword evidence="2" id="KW-0677">Repeat</keyword>
<feature type="region of interest" description="Disordered" evidence="6">
    <location>
        <begin position="39"/>
        <end position="80"/>
    </location>
</feature>
<dbReference type="Gene3D" id="3.30.160.60">
    <property type="entry name" value="Classic Zinc Finger"/>
    <property type="match status" value="5"/>
</dbReference>
<feature type="domain" description="C2H2-type" evidence="7">
    <location>
        <begin position="100"/>
        <end position="127"/>
    </location>
</feature>
<dbReference type="PROSITE" id="PS00028">
    <property type="entry name" value="ZINC_FINGER_C2H2_1"/>
    <property type="match status" value="4"/>
</dbReference>
<dbReference type="EnsemblMetazoa" id="XM_050661704.1">
    <property type="protein sequence ID" value="XP_050517661.1"/>
    <property type="gene ID" value="LOC126892201"/>
</dbReference>
<evidence type="ECO:0000259" key="7">
    <source>
        <dbReference type="PROSITE" id="PS50157"/>
    </source>
</evidence>
<dbReference type="Pfam" id="PF00096">
    <property type="entry name" value="zf-C2H2"/>
    <property type="match status" value="4"/>
</dbReference>
<keyword evidence="4" id="KW-0862">Zinc</keyword>
<dbReference type="InterPro" id="IPR036236">
    <property type="entry name" value="Znf_C2H2_sf"/>
</dbReference>
<feature type="compositionally biased region" description="Polar residues" evidence="6">
    <location>
        <begin position="53"/>
        <end position="68"/>
    </location>
</feature>
<dbReference type="InterPro" id="IPR013087">
    <property type="entry name" value="Znf_C2H2_type"/>
</dbReference>
<name>A0ABM5L5E4_DIAVI</name>
<proteinExistence type="predicted"/>
<dbReference type="EnsemblMetazoa" id="XM_050661703.1">
    <property type="protein sequence ID" value="XP_050517660.1"/>
    <property type="gene ID" value="LOC126892201"/>
</dbReference>
<evidence type="ECO:0000313" key="8">
    <source>
        <dbReference type="EnsemblMetazoa" id="XP_050517660.1"/>
    </source>
</evidence>
<dbReference type="InterPro" id="IPR050717">
    <property type="entry name" value="C2H2-ZF_Transcription_Reg"/>
</dbReference>
<dbReference type="PROSITE" id="PS50157">
    <property type="entry name" value="ZINC_FINGER_C2H2_2"/>
    <property type="match status" value="4"/>
</dbReference>
<dbReference type="Proteomes" id="UP001652700">
    <property type="component" value="Unplaced"/>
</dbReference>
<feature type="domain" description="C2H2-type" evidence="7">
    <location>
        <begin position="156"/>
        <end position="183"/>
    </location>
</feature>
<keyword evidence="3 5" id="KW-0863">Zinc-finger</keyword>
<dbReference type="RefSeq" id="XP_050517660.1">
    <property type="nucleotide sequence ID" value="XM_050661703.1"/>
</dbReference>
<keyword evidence="1" id="KW-0479">Metal-binding</keyword>